<keyword evidence="2" id="KW-1185">Reference proteome</keyword>
<gene>
    <name evidence="1" type="primary">DUS3</name>
    <name evidence="1" type="ORF">N8T08_004967</name>
</gene>
<dbReference type="EMBL" id="JAOPJF010000029">
    <property type="protein sequence ID" value="KAK1144663.1"/>
    <property type="molecule type" value="Genomic_DNA"/>
</dbReference>
<proteinExistence type="predicted"/>
<dbReference type="Proteomes" id="UP001177260">
    <property type="component" value="Unassembled WGS sequence"/>
</dbReference>
<dbReference type="EC" id="1.3.1.89" evidence="1"/>
<reference evidence="1 2" key="1">
    <citation type="journal article" date="2023" name="ACS Omega">
        <title>Identification of the Neoaspergillic Acid Biosynthesis Gene Cluster by Establishing an In Vitro CRISPR-Ribonucleoprotein Genetic System in Aspergillus melleus.</title>
        <authorList>
            <person name="Yuan B."/>
            <person name="Grau M.F."/>
            <person name="Murata R.M."/>
            <person name="Torok T."/>
            <person name="Venkateswaran K."/>
            <person name="Stajich J.E."/>
            <person name="Wang C.C.C."/>
        </authorList>
    </citation>
    <scope>NUCLEOTIDE SEQUENCE [LARGE SCALE GENOMIC DNA]</scope>
    <source>
        <strain evidence="1 2">IMV 1140</strain>
    </source>
</reference>
<name>A0ACC3B3A4_9EURO</name>
<sequence length="732" mass="82105">MDSTDAQAQPPQAEPSTAPIPEQQNGASPADAAEGPPSKKAKLDEPVASNEESTNTGGRRLKGIAAIKPEFLIQQLPTSRTEPEKNADDAAEAAGHDDRDGGAKKDKKEKKKKNTGANKGRSFGRSQDEKTLCPSRYSAPEFSPGTCNWGEKCHHEHDLRTYLKEHKREDLTTFNNLCPVWDARGKCPAGWKCRFVGSHMTERETEDGKKELVLTEDEERQKKAQPLVPHATEDGSANVVPADVKYALARKKTTTPRADAFNTWLDKSGKELEKVNHGRHQDGDAKPEDNEAEKERREDNRAQYTEPPFLPSEKRRLYFGPETPALAPLTTQGNLPFRRLCTELGAQFTYSEMAMSMPLVQGHKPEWALMRAHETEMLPPTVSMKDNIVQGYDNSKDIRFGAQIAANKPWQALKATEFLSRYTPNLRVIDLNCGCPIDLLYREGAGSALLEHPAKLEKIVRGMNAVSEEIPITVKIRMGTRDNAPNATKLVERMILGGYEYSQLNVGPPGAAAITLHGRSRQQRYTRSADWGYIAECAALVKRLNEKTDDLMDTIREPDARTQPNGGKTFFLGNGDCYSHHDYDEHINNSGVDSVMVGRGALIKPWIFEEIQTGQYLDKSASERLSLVEKFAKYGLEAWGSDEYGIGITRRFLLEWLSFTYRYVPIGILEYLPPNIQDRPPIWKGRNDLETLMGSPNYKDWIKITEMFLGPAHKDFKFEPKHKSNSYDEAEG</sequence>
<keyword evidence="1" id="KW-0560">Oxidoreductase</keyword>
<comment type="caution">
    <text evidence="1">The sequence shown here is derived from an EMBL/GenBank/DDBJ whole genome shotgun (WGS) entry which is preliminary data.</text>
</comment>
<accession>A0ACC3B3A4</accession>
<protein>
    <submittedName>
        <fullName evidence="1">tRNA-dihydrouridine synthase 3</fullName>
        <ecNumber evidence="1">1.3.1.89</ecNumber>
    </submittedName>
</protein>
<evidence type="ECO:0000313" key="2">
    <source>
        <dbReference type="Proteomes" id="UP001177260"/>
    </source>
</evidence>
<organism evidence="1 2">
    <name type="scientific">Aspergillus melleus</name>
    <dbReference type="NCBI Taxonomy" id="138277"/>
    <lineage>
        <taxon>Eukaryota</taxon>
        <taxon>Fungi</taxon>
        <taxon>Dikarya</taxon>
        <taxon>Ascomycota</taxon>
        <taxon>Pezizomycotina</taxon>
        <taxon>Eurotiomycetes</taxon>
        <taxon>Eurotiomycetidae</taxon>
        <taxon>Eurotiales</taxon>
        <taxon>Aspergillaceae</taxon>
        <taxon>Aspergillus</taxon>
        <taxon>Aspergillus subgen. Circumdati</taxon>
    </lineage>
</organism>
<evidence type="ECO:0000313" key="1">
    <source>
        <dbReference type="EMBL" id="KAK1144663.1"/>
    </source>
</evidence>